<proteinExistence type="inferred from homology"/>
<gene>
    <name evidence="12" type="ORF">DIABBA_LOCUS13113</name>
</gene>
<keyword evidence="4 9" id="KW-0509">mRNA transport</keyword>
<keyword evidence="5 9" id="KW-0653">Protein transport</keyword>
<dbReference type="PROSITE" id="PS51472">
    <property type="entry name" value="RRM_NUP35"/>
    <property type="match status" value="1"/>
</dbReference>
<dbReference type="CDD" id="cd12441">
    <property type="entry name" value="RRM_Nup53_like"/>
    <property type="match status" value="1"/>
</dbReference>
<sequence length="292" mass="31501">MEPMTLGSAPSSPASPAANRNFLPGFLIGGDNQIPSGNPSISPGRNKTPGTGGKTPANEPNGFRQKLFSHQLNESSGPMSPYSAAPEKGGPPKLGLFDSLEQKKKGSPILSSTVGPVNDSITFNDSISGIHEDHTSFRMASYNESMSRTPNRSSFNAGDRIDTHWVTVFGFPPSALNLILAQLSNCGPIAEKKVPPQGNWVHVKFNHITEVSRALSLNCKLINNSIMIGVTPYHHKENKENDSSMYASPMRVRSLRHSFISPSSQNSVISPQALPQKSTGIVTKAMEYVFGW</sequence>
<dbReference type="Pfam" id="PF05172">
    <property type="entry name" value="RRM_Nup35"/>
    <property type="match status" value="1"/>
</dbReference>
<dbReference type="InterPro" id="IPR007846">
    <property type="entry name" value="RRM_NUP35_dom"/>
</dbReference>
<feature type="region of interest" description="Disordered" evidence="10">
    <location>
        <begin position="1"/>
        <end position="98"/>
    </location>
</feature>
<dbReference type="GO" id="GO:0003676">
    <property type="term" value="F:nucleic acid binding"/>
    <property type="evidence" value="ECO:0007669"/>
    <property type="project" value="InterPro"/>
</dbReference>
<dbReference type="FunFam" id="3.30.70.330:FF:000095">
    <property type="entry name" value="Putative Nucleoporin NUP53"/>
    <property type="match status" value="1"/>
</dbReference>
<dbReference type="Gene3D" id="3.30.70.330">
    <property type="match status" value="1"/>
</dbReference>
<dbReference type="GO" id="GO:0031965">
    <property type="term" value="C:nuclear membrane"/>
    <property type="evidence" value="ECO:0007669"/>
    <property type="project" value="InterPro"/>
</dbReference>
<evidence type="ECO:0000256" key="7">
    <source>
        <dbReference type="ARBA" id="ARBA00023132"/>
    </source>
</evidence>
<dbReference type="EMBL" id="OU898284">
    <property type="protein sequence ID" value="CAH1286004.1"/>
    <property type="molecule type" value="Genomic_DNA"/>
</dbReference>
<evidence type="ECO:0000256" key="5">
    <source>
        <dbReference type="ARBA" id="ARBA00022927"/>
    </source>
</evidence>
<name>A0A9P0H032_DIABA</name>
<feature type="compositionally biased region" description="Polar residues" evidence="10">
    <location>
        <begin position="68"/>
        <end position="78"/>
    </location>
</feature>
<dbReference type="OrthoDB" id="3365060at2759"/>
<keyword evidence="8 9" id="KW-0539">Nucleus</keyword>
<evidence type="ECO:0000256" key="9">
    <source>
        <dbReference type="PIRNR" id="PIRNR038119"/>
    </source>
</evidence>
<keyword evidence="3 9" id="KW-0813">Transport</keyword>
<evidence type="ECO:0000256" key="4">
    <source>
        <dbReference type="ARBA" id="ARBA00022816"/>
    </source>
</evidence>
<evidence type="ECO:0000259" key="11">
    <source>
        <dbReference type="PROSITE" id="PS51472"/>
    </source>
</evidence>
<dbReference type="Proteomes" id="UP001153709">
    <property type="component" value="Chromosome 9"/>
</dbReference>
<dbReference type="GO" id="GO:0006607">
    <property type="term" value="P:NLS-bearing protein import into nucleus"/>
    <property type="evidence" value="ECO:0007669"/>
    <property type="project" value="TreeGrafter"/>
</dbReference>
<evidence type="ECO:0000256" key="10">
    <source>
        <dbReference type="SAM" id="MobiDB-lite"/>
    </source>
</evidence>
<feature type="compositionally biased region" description="Polar residues" evidence="10">
    <location>
        <begin position="33"/>
        <end position="49"/>
    </location>
</feature>
<evidence type="ECO:0000313" key="12">
    <source>
        <dbReference type="EMBL" id="CAH1286004.1"/>
    </source>
</evidence>
<evidence type="ECO:0000256" key="3">
    <source>
        <dbReference type="ARBA" id="ARBA00022448"/>
    </source>
</evidence>
<dbReference type="InterPro" id="IPR035979">
    <property type="entry name" value="RBD_domain_sf"/>
</dbReference>
<dbReference type="GO" id="GO:0006999">
    <property type="term" value="P:nuclear pore organization"/>
    <property type="evidence" value="ECO:0007669"/>
    <property type="project" value="TreeGrafter"/>
</dbReference>
<dbReference type="InterPro" id="IPR012677">
    <property type="entry name" value="Nucleotide-bd_a/b_plait_sf"/>
</dbReference>
<dbReference type="SUPFAM" id="SSF54928">
    <property type="entry name" value="RNA-binding domain, RBD"/>
    <property type="match status" value="1"/>
</dbReference>
<protein>
    <recommendedName>
        <fullName evidence="9">Nucleoporin NUP53</fullName>
    </recommendedName>
</protein>
<evidence type="ECO:0000313" key="13">
    <source>
        <dbReference type="Proteomes" id="UP001153709"/>
    </source>
</evidence>
<evidence type="ECO:0000256" key="1">
    <source>
        <dbReference type="ARBA" id="ARBA00004567"/>
    </source>
</evidence>
<keyword evidence="6 9" id="KW-0811">Translocation</keyword>
<dbReference type="GO" id="GO:0051028">
    <property type="term" value="P:mRNA transport"/>
    <property type="evidence" value="ECO:0007669"/>
    <property type="project" value="UniProtKB-UniRule"/>
</dbReference>
<feature type="compositionally biased region" description="Low complexity" evidence="10">
    <location>
        <begin position="8"/>
        <end position="18"/>
    </location>
</feature>
<evidence type="ECO:0000256" key="8">
    <source>
        <dbReference type="ARBA" id="ARBA00023242"/>
    </source>
</evidence>
<dbReference type="PANTHER" id="PTHR21527">
    <property type="entry name" value="NUCLEOPORIN NUP35"/>
    <property type="match status" value="1"/>
</dbReference>
<comment type="function">
    <text evidence="9">Functions as a component of the nuclear pore complex (NPC).</text>
</comment>
<comment type="subcellular location">
    <subcellularLocation>
        <location evidence="1 9">Nucleus</location>
        <location evidence="1 9">Nuclear pore complex</location>
    </subcellularLocation>
</comment>
<organism evidence="12 13">
    <name type="scientific">Diabrotica balteata</name>
    <name type="common">Banded cucumber beetle</name>
    <dbReference type="NCBI Taxonomy" id="107213"/>
    <lineage>
        <taxon>Eukaryota</taxon>
        <taxon>Metazoa</taxon>
        <taxon>Ecdysozoa</taxon>
        <taxon>Arthropoda</taxon>
        <taxon>Hexapoda</taxon>
        <taxon>Insecta</taxon>
        <taxon>Pterygota</taxon>
        <taxon>Neoptera</taxon>
        <taxon>Endopterygota</taxon>
        <taxon>Coleoptera</taxon>
        <taxon>Polyphaga</taxon>
        <taxon>Cucujiformia</taxon>
        <taxon>Chrysomeloidea</taxon>
        <taxon>Chrysomelidae</taxon>
        <taxon>Galerucinae</taxon>
        <taxon>Diabroticina</taxon>
        <taxon>Diabroticites</taxon>
        <taxon>Diabrotica</taxon>
    </lineage>
</organism>
<evidence type="ECO:0000256" key="2">
    <source>
        <dbReference type="ARBA" id="ARBA00009454"/>
    </source>
</evidence>
<dbReference type="GO" id="GO:0044613">
    <property type="term" value="C:nuclear pore central transport channel"/>
    <property type="evidence" value="ECO:0007669"/>
    <property type="project" value="TreeGrafter"/>
</dbReference>
<dbReference type="PIRSF" id="PIRSF038119">
    <property type="entry name" value="Nucleoporin_NUP53"/>
    <property type="match status" value="1"/>
</dbReference>
<dbReference type="AlphaFoldDB" id="A0A9P0H032"/>
<accession>A0A9P0H032</accession>
<dbReference type="GO" id="GO:0005543">
    <property type="term" value="F:phospholipid binding"/>
    <property type="evidence" value="ECO:0007669"/>
    <property type="project" value="TreeGrafter"/>
</dbReference>
<evidence type="ECO:0000256" key="6">
    <source>
        <dbReference type="ARBA" id="ARBA00023010"/>
    </source>
</evidence>
<reference evidence="12" key="1">
    <citation type="submission" date="2022-01" db="EMBL/GenBank/DDBJ databases">
        <authorList>
            <person name="King R."/>
        </authorList>
    </citation>
    <scope>NUCLEOTIDE SEQUENCE</scope>
</reference>
<dbReference type="PANTHER" id="PTHR21527:SF6">
    <property type="entry name" value="NUCLEOPORIN NUP35"/>
    <property type="match status" value="1"/>
</dbReference>
<comment type="similarity">
    <text evidence="2 9">Belongs to the Nup35 family.</text>
</comment>
<keyword evidence="13" id="KW-1185">Reference proteome</keyword>
<dbReference type="GO" id="GO:0017056">
    <property type="term" value="F:structural constituent of nuclear pore"/>
    <property type="evidence" value="ECO:0007669"/>
    <property type="project" value="InterPro"/>
</dbReference>
<dbReference type="GO" id="GO:0044615">
    <property type="term" value="C:nuclear pore nuclear basket"/>
    <property type="evidence" value="ECO:0007669"/>
    <property type="project" value="TreeGrafter"/>
</dbReference>
<feature type="domain" description="RRM Nup35-type" evidence="11">
    <location>
        <begin position="160"/>
        <end position="240"/>
    </location>
</feature>
<dbReference type="InterPro" id="IPR017389">
    <property type="entry name" value="Nucleoporin_NUP53"/>
</dbReference>
<keyword evidence="7 9" id="KW-0906">Nuclear pore complex</keyword>